<proteinExistence type="predicted"/>
<dbReference type="RefSeq" id="WP_353713367.1">
    <property type="nucleotide sequence ID" value="NZ_CP159279.1"/>
</dbReference>
<evidence type="ECO:0000313" key="1">
    <source>
        <dbReference type="EMBL" id="XCH13638.1"/>
    </source>
</evidence>
<dbReference type="EMBL" id="CP159279">
    <property type="protein sequence ID" value="XCH13638.1"/>
    <property type="molecule type" value="Genomic_DNA"/>
</dbReference>
<dbReference type="AlphaFoldDB" id="A0AAU8EYB3"/>
<name>A0AAU8EYB3_9MICC</name>
<protein>
    <submittedName>
        <fullName evidence="1">Uncharacterized protein</fullName>
    </submittedName>
</protein>
<reference evidence="1" key="1">
    <citation type="submission" date="2024-06" db="EMBL/GenBank/DDBJ databases">
        <title>Biodegradation of dimethachlon by Arthrobacter sp. K5: mechanistic insights and ecological implications.</title>
        <authorList>
            <person name="Hu S."/>
            <person name="Lu P."/>
        </authorList>
    </citation>
    <scope>NUCLEOTIDE SEQUENCE</scope>
    <source>
        <strain evidence="1">K5</strain>
    </source>
</reference>
<gene>
    <name evidence="1" type="ORF">ABRP34_14310</name>
</gene>
<organism evidence="1">
    <name type="scientific">Arthrobacter sp. K5</name>
    <dbReference type="NCBI Taxonomy" id="2839623"/>
    <lineage>
        <taxon>Bacteria</taxon>
        <taxon>Bacillati</taxon>
        <taxon>Actinomycetota</taxon>
        <taxon>Actinomycetes</taxon>
        <taxon>Micrococcales</taxon>
        <taxon>Micrococcaceae</taxon>
        <taxon>Arthrobacter</taxon>
    </lineage>
</organism>
<accession>A0AAU8EYB3</accession>
<sequence>MGSIPDVEASFFLSCLPRSLGMPLGGLPAIG</sequence>